<keyword evidence="5" id="KW-1185">Reference proteome</keyword>
<feature type="domain" description="HAM1-like N-terminal" evidence="3">
    <location>
        <begin position="7"/>
        <end position="195"/>
    </location>
</feature>
<comment type="caution">
    <text evidence="4">The sequence shown here is derived from an EMBL/GenBank/DDBJ whole genome shotgun (WGS) entry which is preliminary data.</text>
</comment>
<dbReference type="Pfam" id="PF14613">
    <property type="entry name" value="HAM1_C"/>
    <property type="match status" value="1"/>
</dbReference>
<evidence type="ECO:0000259" key="2">
    <source>
        <dbReference type="Pfam" id="PF14613"/>
    </source>
</evidence>
<evidence type="ECO:0000256" key="1">
    <source>
        <dbReference type="SAM" id="MobiDB-lite"/>
    </source>
</evidence>
<dbReference type="EMBL" id="MU157927">
    <property type="protein sequence ID" value="KAF9523026.1"/>
    <property type="molecule type" value="Genomic_DNA"/>
</dbReference>
<dbReference type="Pfam" id="PF19343">
    <property type="entry name" value="HAM1_N"/>
    <property type="match status" value="2"/>
</dbReference>
<accession>A0A9P6E5Q6</accession>
<reference evidence="4" key="1">
    <citation type="submission" date="2020-11" db="EMBL/GenBank/DDBJ databases">
        <authorList>
            <consortium name="DOE Joint Genome Institute"/>
            <person name="Ahrendt S."/>
            <person name="Riley R."/>
            <person name="Andreopoulos W."/>
            <person name="Labutti K."/>
            <person name="Pangilinan J."/>
            <person name="Ruiz-Duenas F.J."/>
            <person name="Barrasa J.M."/>
            <person name="Sanchez-Garcia M."/>
            <person name="Camarero S."/>
            <person name="Miyauchi S."/>
            <person name="Serrano A."/>
            <person name="Linde D."/>
            <person name="Babiker R."/>
            <person name="Drula E."/>
            <person name="Ayuso-Fernandez I."/>
            <person name="Pacheco R."/>
            <person name="Padilla G."/>
            <person name="Ferreira P."/>
            <person name="Barriuso J."/>
            <person name="Kellner H."/>
            <person name="Castanera R."/>
            <person name="Alfaro M."/>
            <person name="Ramirez L."/>
            <person name="Pisabarro A.G."/>
            <person name="Kuo A."/>
            <person name="Tritt A."/>
            <person name="Lipzen A."/>
            <person name="He G."/>
            <person name="Yan M."/>
            <person name="Ng V."/>
            <person name="Cullen D."/>
            <person name="Martin F."/>
            <person name="Rosso M.-N."/>
            <person name="Henrissat B."/>
            <person name="Hibbett D."/>
            <person name="Martinez A.T."/>
            <person name="Grigoriev I.V."/>
        </authorList>
    </citation>
    <scope>NUCLEOTIDE SEQUENCE</scope>
    <source>
        <strain evidence="4">CBS 506.95</strain>
    </source>
</reference>
<sequence length="836" mass="93212">MDKASSVVAAVNAGKLPSTQQFNAFLDYLNDVGIAKVEPSANSGLSSQGRVLANDLRGVLDAYKSLANNKNEDNTLQEAIWHLSQGDLTTTEEAQETKDQSLQDLNKIRKSLRTLTTIMWSSYTSEGSALFSDFFSVLRTSLADAAEIVEAQAGAAKESLRNIESEVQEGKRDTLGRDKQRLEEEKDAKVAWQHGMDTVKDAGTGIIGGVQTTSETIAEKSDQTSSRLQNAYSTVWERAQKDPEYREALETLFDLLQKRLDQTIDAASDPNTTLSSFVADPTPEQHIPKALEALKTVVERLAGTSLDPLIQKIRSCANEVVRDQDLKAWFDEFFAFSRKNLGESGYSSSDEAQAKRKELRVRWRTLLEKDQKWQKAVDEVKVEWEKVEQGLKNDEDLNKLKEAHGKLGSDIESGLVEAGNEAQDKAKDAMQTVIDQATWFWQDLFRVYVPKFFAKMRDVPIPRTEYKDPDIEFVIENLDISSFNILPSHVYIRNITDVDIQTSANPAVPSKTQFGGLTHIQLQAVQLELKDVSFWYKDKQASSVQPGEFTGLLGLTLPPKGIDIDLKIRLIPESATGVHSRQHKKRFNTIETASVSISEDVQIDVRDSNHAVFVTLFRPIMVSRLREALQRTLTEQLRAVVSYFDGIAFDISKRQQVFKDTGLGSGASLMGAMWSEIGRLERESREHGIETGWKATGTGIVVEQRMEVPGTGNDLGEGKEIRKTTFAMGAEPQILSGEKRGPLGTGSEPLKDKLQRAGEEMGVDVESMQRSDSRMSVDVPADAAQRAQEVLGEVKDKTQDFVQEGKRQVQGFKNSVERKSELEKQRSGWQSAAFDF</sequence>
<dbReference type="AlphaFoldDB" id="A0A9P6E5Q6"/>
<dbReference type="PANTHER" id="PTHR31138">
    <property type="entry name" value="CHROMOSOME 19, WHOLE GENOME SHOTGUN SEQUENCE"/>
    <property type="match status" value="1"/>
</dbReference>
<dbReference type="InterPro" id="IPR045967">
    <property type="entry name" value="HAM1-like_N"/>
</dbReference>
<dbReference type="Proteomes" id="UP000807306">
    <property type="component" value="Unassembled WGS sequence"/>
</dbReference>
<evidence type="ECO:0000259" key="3">
    <source>
        <dbReference type="Pfam" id="PF19343"/>
    </source>
</evidence>
<proteinExistence type="predicted"/>
<dbReference type="PANTHER" id="PTHR31138:SF1">
    <property type="entry name" value="PDZ DOMAIN-CONTAINING PROTEIN"/>
    <property type="match status" value="1"/>
</dbReference>
<protein>
    <submittedName>
        <fullName evidence="4">Uncharacterized protein</fullName>
    </submittedName>
</protein>
<organism evidence="4 5">
    <name type="scientific">Crepidotus variabilis</name>
    <dbReference type="NCBI Taxonomy" id="179855"/>
    <lineage>
        <taxon>Eukaryota</taxon>
        <taxon>Fungi</taxon>
        <taxon>Dikarya</taxon>
        <taxon>Basidiomycota</taxon>
        <taxon>Agaricomycotina</taxon>
        <taxon>Agaricomycetes</taxon>
        <taxon>Agaricomycetidae</taxon>
        <taxon>Agaricales</taxon>
        <taxon>Agaricineae</taxon>
        <taxon>Crepidotaceae</taxon>
        <taxon>Crepidotus</taxon>
    </lineage>
</organism>
<name>A0A9P6E5Q6_9AGAR</name>
<feature type="region of interest" description="Disordered" evidence="1">
    <location>
        <begin position="763"/>
        <end position="782"/>
    </location>
</feature>
<evidence type="ECO:0000313" key="5">
    <source>
        <dbReference type="Proteomes" id="UP000807306"/>
    </source>
</evidence>
<feature type="domain" description="HAM1-like N-terminal" evidence="3">
    <location>
        <begin position="219"/>
        <end position="568"/>
    </location>
</feature>
<gene>
    <name evidence="4" type="ORF">CPB83DRAFT_68008</name>
</gene>
<dbReference type="OrthoDB" id="19394at2759"/>
<feature type="domain" description="HAM1-like C-terminal" evidence="2">
    <location>
        <begin position="599"/>
        <end position="772"/>
    </location>
</feature>
<dbReference type="InterPro" id="IPR027842">
    <property type="entry name" value="HAM1-like_C"/>
</dbReference>
<evidence type="ECO:0000313" key="4">
    <source>
        <dbReference type="EMBL" id="KAF9523026.1"/>
    </source>
</evidence>